<gene>
    <name evidence="1" type="ORF">NGRA_0691</name>
</gene>
<dbReference type="AlphaFoldDB" id="A0A9P6H1I8"/>
<evidence type="ECO:0000313" key="1">
    <source>
        <dbReference type="EMBL" id="KAF9764276.1"/>
    </source>
</evidence>
<sequence>MGSTRKKPSKENENMIIRGMKLNIENKVIAPRANPMRSFKKDSLQEISAYTNIPFKSYEDLQANAFREIDKDQVFHNKHIVSVRLQSLVGISHSRGRSLNPEEPVERMFKFGDVKSKWERLGRGE</sequence>
<dbReference type="EMBL" id="SBJO01000029">
    <property type="protein sequence ID" value="KAF9764276.1"/>
    <property type="molecule type" value="Genomic_DNA"/>
</dbReference>
<dbReference type="Proteomes" id="UP000740883">
    <property type="component" value="Unassembled WGS sequence"/>
</dbReference>
<reference evidence="1 2" key="1">
    <citation type="journal article" date="2020" name="Genome Biol. Evol.">
        <title>Comparative genomics of strictly vertically transmitted, feminizing microsporidia endosymbionts of amphipod crustaceans.</title>
        <authorList>
            <person name="Cormier A."/>
            <person name="Chebbi M.A."/>
            <person name="Giraud I."/>
            <person name="Wattier R."/>
            <person name="Teixeira M."/>
            <person name="Gilbert C."/>
            <person name="Rigaud T."/>
            <person name="Cordaux R."/>
        </authorList>
    </citation>
    <scope>NUCLEOTIDE SEQUENCE [LARGE SCALE GENOMIC DNA]</scope>
    <source>
        <strain evidence="1 2">Ou3-Ou53</strain>
    </source>
</reference>
<name>A0A9P6H1I8_9MICR</name>
<dbReference type="OrthoDB" id="10573060at2759"/>
<protein>
    <submittedName>
        <fullName evidence="1">Uncharacterized protein</fullName>
    </submittedName>
</protein>
<organism evidence="1 2">
    <name type="scientific">Nosema granulosis</name>
    <dbReference type="NCBI Taxonomy" id="83296"/>
    <lineage>
        <taxon>Eukaryota</taxon>
        <taxon>Fungi</taxon>
        <taxon>Fungi incertae sedis</taxon>
        <taxon>Microsporidia</taxon>
        <taxon>Nosematidae</taxon>
        <taxon>Nosema</taxon>
    </lineage>
</organism>
<accession>A0A9P6H1I8</accession>
<keyword evidence="2" id="KW-1185">Reference proteome</keyword>
<comment type="caution">
    <text evidence="1">The sequence shown here is derived from an EMBL/GenBank/DDBJ whole genome shotgun (WGS) entry which is preliminary data.</text>
</comment>
<proteinExistence type="predicted"/>
<evidence type="ECO:0000313" key="2">
    <source>
        <dbReference type="Proteomes" id="UP000740883"/>
    </source>
</evidence>